<dbReference type="InterPro" id="IPR050192">
    <property type="entry name" value="CopG/NikR_regulator"/>
</dbReference>
<keyword evidence="3" id="KW-0533">Nickel</keyword>
<dbReference type="InterPro" id="IPR027271">
    <property type="entry name" value="Acetolactate_synth/TF_NikR_C"/>
</dbReference>
<dbReference type="InterPro" id="IPR045865">
    <property type="entry name" value="ACT-like_dom_sf"/>
</dbReference>
<evidence type="ECO:0000256" key="4">
    <source>
        <dbReference type="ARBA" id="ARBA00022723"/>
    </source>
</evidence>
<sequence length="151" mass="16869">MQRITITMDDDLLAVVDTLKDRRGYASRSEVFRDVVRALGNREVTEGGESLCIATLSYVFDYATRELAQRLTRAQHEHHDLVVTNTRVPLDHSSCMELMVLRGPAAAVQAFSDTIATQRGVRHANLHLVPVRLSNDHSHEPGGVSHVHYEA</sequence>
<reference evidence="11 12" key="1">
    <citation type="submission" date="2019-06" db="EMBL/GenBank/DDBJ databases">
        <authorList>
            <person name="Li M."/>
        </authorList>
    </citation>
    <scope>NUCLEOTIDE SEQUENCE [LARGE SCALE GENOMIC DNA]</scope>
    <source>
        <strain evidence="11 12">BGMRC6574</strain>
    </source>
</reference>
<keyword evidence="5 8" id="KW-0805">Transcription regulation</keyword>
<dbReference type="Proteomes" id="UP000320314">
    <property type="component" value="Unassembled WGS sequence"/>
</dbReference>
<dbReference type="GO" id="GO:0003677">
    <property type="term" value="F:DNA binding"/>
    <property type="evidence" value="ECO:0007669"/>
    <property type="project" value="UniProtKB-KW"/>
</dbReference>
<dbReference type="Gene3D" id="3.30.70.1150">
    <property type="entry name" value="ACT-like. Chain A, domain 2"/>
    <property type="match status" value="1"/>
</dbReference>
<comment type="function">
    <text evidence="8">Transcriptional regulator.</text>
</comment>
<keyword evidence="12" id="KW-1185">Reference proteome</keyword>
<comment type="cofactor">
    <cofactor evidence="1">
        <name>Ni(2+)</name>
        <dbReference type="ChEBI" id="CHEBI:49786"/>
    </cofactor>
</comment>
<dbReference type="GO" id="GO:0003700">
    <property type="term" value="F:DNA-binding transcription factor activity"/>
    <property type="evidence" value="ECO:0007669"/>
    <property type="project" value="UniProtKB-UniRule"/>
</dbReference>
<dbReference type="GO" id="GO:0016151">
    <property type="term" value="F:nickel cation binding"/>
    <property type="evidence" value="ECO:0007669"/>
    <property type="project" value="UniProtKB-UniRule"/>
</dbReference>
<dbReference type="NCBIfam" id="NF003381">
    <property type="entry name" value="PRK04460.1"/>
    <property type="match status" value="1"/>
</dbReference>
<evidence type="ECO:0000313" key="12">
    <source>
        <dbReference type="Proteomes" id="UP000320314"/>
    </source>
</evidence>
<gene>
    <name evidence="11" type="primary">nikR</name>
    <name evidence="11" type="ORF">FJU11_13705</name>
</gene>
<evidence type="ECO:0000256" key="6">
    <source>
        <dbReference type="ARBA" id="ARBA00023125"/>
    </source>
</evidence>
<evidence type="ECO:0000313" key="11">
    <source>
        <dbReference type="EMBL" id="TPW26660.1"/>
    </source>
</evidence>
<dbReference type="InterPro" id="IPR010985">
    <property type="entry name" value="Ribbon_hlx_hlx"/>
</dbReference>
<dbReference type="EMBL" id="VHLH01000027">
    <property type="protein sequence ID" value="TPW26660.1"/>
    <property type="molecule type" value="Genomic_DNA"/>
</dbReference>
<dbReference type="PANTHER" id="PTHR34719">
    <property type="entry name" value="NICKEL-RESPONSIVE REGULATOR"/>
    <property type="match status" value="1"/>
</dbReference>
<dbReference type="InterPro" id="IPR013321">
    <property type="entry name" value="Arc_rbn_hlx_hlx"/>
</dbReference>
<dbReference type="Pfam" id="PF01402">
    <property type="entry name" value="RHH_1"/>
    <property type="match status" value="1"/>
</dbReference>
<dbReference type="OrthoDB" id="9806294at2"/>
<evidence type="ECO:0000259" key="9">
    <source>
        <dbReference type="Pfam" id="PF01402"/>
    </source>
</evidence>
<dbReference type="PANTHER" id="PTHR34719:SF2">
    <property type="entry name" value="NICKEL-RESPONSIVE REGULATOR"/>
    <property type="match status" value="1"/>
</dbReference>
<dbReference type="SUPFAM" id="SSF55021">
    <property type="entry name" value="ACT-like"/>
    <property type="match status" value="1"/>
</dbReference>
<proteinExistence type="inferred from homology"/>
<dbReference type="SUPFAM" id="SSF47598">
    <property type="entry name" value="Ribbon-helix-helix"/>
    <property type="match status" value="1"/>
</dbReference>
<dbReference type="NCBIfam" id="NF002815">
    <property type="entry name" value="PRK02967.1"/>
    <property type="match status" value="1"/>
</dbReference>
<evidence type="ECO:0000256" key="7">
    <source>
        <dbReference type="ARBA" id="ARBA00023163"/>
    </source>
</evidence>
<accession>A0A506TYU0</accession>
<evidence type="ECO:0000256" key="5">
    <source>
        <dbReference type="ARBA" id="ARBA00023015"/>
    </source>
</evidence>
<dbReference type="AlphaFoldDB" id="A0A506TYU0"/>
<dbReference type="InterPro" id="IPR014864">
    <property type="entry name" value="TF_NikR_Ni-bd_C"/>
</dbReference>
<feature type="domain" description="Ribbon-helix-helix protein CopG" evidence="9">
    <location>
        <begin position="3"/>
        <end position="39"/>
    </location>
</feature>
<dbReference type="RefSeq" id="WP_141167639.1">
    <property type="nucleotide sequence ID" value="NZ_VHLH01000027.1"/>
</dbReference>
<dbReference type="InterPro" id="IPR002145">
    <property type="entry name" value="CopG"/>
</dbReference>
<evidence type="ECO:0000256" key="8">
    <source>
        <dbReference type="HAMAP-Rule" id="MF_00476"/>
    </source>
</evidence>
<keyword evidence="4" id="KW-0479">Metal-binding</keyword>
<dbReference type="Gene3D" id="1.10.1220.10">
    <property type="entry name" value="Met repressor-like"/>
    <property type="match status" value="1"/>
</dbReference>
<dbReference type="Pfam" id="PF08753">
    <property type="entry name" value="NikR_C"/>
    <property type="match status" value="1"/>
</dbReference>
<keyword evidence="6 8" id="KW-0238">DNA-binding</keyword>
<protein>
    <recommendedName>
        <fullName evidence="8">Putative nickel-responsive regulator</fullName>
    </recommendedName>
</protein>
<evidence type="ECO:0000256" key="2">
    <source>
        <dbReference type="ARBA" id="ARBA00008478"/>
    </source>
</evidence>
<comment type="caution">
    <text evidence="8">Lacks conserved residue(s) required for the propagation of feature annotation.</text>
</comment>
<keyword evidence="7 8" id="KW-0804">Transcription</keyword>
<evidence type="ECO:0000259" key="10">
    <source>
        <dbReference type="Pfam" id="PF08753"/>
    </source>
</evidence>
<dbReference type="CDD" id="cd22231">
    <property type="entry name" value="RHH_NikR_HicB-like"/>
    <property type="match status" value="1"/>
</dbReference>
<feature type="domain" description="Transcription factor NikR nickel binding C-terminal" evidence="10">
    <location>
        <begin position="53"/>
        <end position="129"/>
    </location>
</feature>
<comment type="caution">
    <text evidence="11">The sequence shown here is derived from an EMBL/GenBank/DDBJ whole genome shotgun (WGS) entry which is preliminary data.</text>
</comment>
<comment type="similarity">
    <text evidence="2 8">Belongs to the transcriptional regulatory CopG/NikR family.</text>
</comment>
<organism evidence="11 12">
    <name type="scientific">Pararhizobium mangrovi</name>
    <dbReference type="NCBI Taxonomy" id="2590452"/>
    <lineage>
        <taxon>Bacteria</taxon>
        <taxon>Pseudomonadati</taxon>
        <taxon>Pseudomonadota</taxon>
        <taxon>Alphaproteobacteria</taxon>
        <taxon>Hyphomicrobiales</taxon>
        <taxon>Rhizobiaceae</taxon>
        <taxon>Rhizobium/Agrobacterium group</taxon>
        <taxon>Pararhizobium</taxon>
    </lineage>
</organism>
<dbReference type="InterPro" id="IPR022988">
    <property type="entry name" value="Ni_resp_reg_NikR"/>
</dbReference>
<evidence type="ECO:0000256" key="1">
    <source>
        <dbReference type="ARBA" id="ARBA00001967"/>
    </source>
</evidence>
<evidence type="ECO:0000256" key="3">
    <source>
        <dbReference type="ARBA" id="ARBA00022596"/>
    </source>
</evidence>
<dbReference type="GO" id="GO:0010045">
    <property type="term" value="P:response to nickel cation"/>
    <property type="evidence" value="ECO:0007669"/>
    <property type="project" value="InterPro"/>
</dbReference>
<dbReference type="HAMAP" id="MF_00476">
    <property type="entry name" value="NikR"/>
    <property type="match status" value="1"/>
</dbReference>
<name>A0A506TYU0_9HYPH</name>